<comment type="caution">
    <text evidence="4">The sequence shown here is derived from an EMBL/GenBank/DDBJ whole genome shotgun (WGS) entry which is preliminary data.</text>
</comment>
<dbReference type="EMBL" id="JBHUFF010000017">
    <property type="protein sequence ID" value="MFD1800102.1"/>
    <property type="molecule type" value="Genomic_DNA"/>
</dbReference>
<dbReference type="SUPFAM" id="SSF82771">
    <property type="entry name" value="GIY-YIG endonuclease"/>
    <property type="match status" value="1"/>
</dbReference>
<sequence>MAKTISYFYVLYCRDGSFYGGYTTDLTRREQEHNEGVGAKYTRPAGRRPVKLIYAEAFNTRSEATKAEYAFKKQTRQKKERFLGTQGVQFPIDENQPRIVNSEQLSAEEEKENAESKEL</sequence>
<keyword evidence="5" id="KW-1185">Reference proteome</keyword>
<evidence type="ECO:0000313" key="4">
    <source>
        <dbReference type="EMBL" id="MFD1800102.1"/>
    </source>
</evidence>
<feature type="region of interest" description="Disordered" evidence="2">
    <location>
        <begin position="93"/>
        <end position="119"/>
    </location>
</feature>
<evidence type="ECO:0000256" key="1">
    <source>
        <dbReference type="ARBA" id="ARBA00007435"/>
    </source>
</evidence>
<organism evidence="4 5">
    <name type="scientific">Carnobacterium antarcticum</name>
    <dbReference type="NCBI Taxonomy" id="2126436"/>
    <lineage>
        <taxon>Bacteria</taxon>
        <taxon>Bacillati</taxon>
        <taxon>Bacillota</taxon>
        <taxon>Bacilli</taxon>
        <taxon>Lactobacillales</taxon>
        <taxon>Carnobacteriaceae</taxon>
        <taxon>Carnobacterium</taxon>
    </lineage>
</organism>
<dbReference type="CDD" id="cd10456">
    <property type="entry name" value="GIY-YIG_UPF0213"/>
    <property type="match status" value="1"/>
</dbReference>
<reference evidence="5" key="1">
    <citation type="journal article" date="2019" name="Int. J. Syst. Evol. Microbiol.">
        <title>The Global Catalogue of Microorganisms (GCM) 10K type strain sequencing project: providing services to taxonomists for standard genome sequencing and annotation.</title>
        <authorList>
            <consortium name="The Broad Institute Genomics Platform"/>
            <consortium name="The Broad Institute Genome Sequencing Center for Infectious Disease"/>
            <person name="Wu L."/>
            <person name="Ma J."/>
        </authorList>
    </citation>
    <scope>NUCLEOTIDE SEQUENCE [LARGE SCALE GENOMIC DNA]</scope>
    <source>
        <strain evidence="5">KCTC 42143</strain>
    </source>
</reference>
<dbReference type="Proteomes" id="UP001597285">
    <property type="component" value="Unassembled WGS sequence"/>
</dbReference>
<feature type="domain" description="GIY-YIG" evidence="3">
    <location>
        <begin position="4"/>
        <end position="81"/>
    </location>
</feature>
<dbReference type="InterPro" id="IPR000305">
    <property type="entry name" value="GIY-YIG_endonuc"/>
</dbReference>
<dbReference type="InterPro" id="IPR035901">
    <property type="entry name" value="GIY-YIG_endonuc_sf"/>
</dbReference>
<dbReference type="RefSeq" id="WP_058919717.1">
    <property type="nucleotide sequence ID" value="NZ_JBHSQC010000023.1"/>
</dbReference>
<protein>
    <submittedName>
        <fullName evidence="4">GIY-YIG nuclease family protein</fullName>
    </submittedName>
</protein>
<dbReference type="Gene3D" id="3.40.1440.10">
    <property type="entry name" value="GIY-YIG endonuclease"/>
    <property type="match status" value="1"/>
</dbReference>
<dbReference type="PANTHER" id="PTHR34477">
    <property type="entry name" value="UPF0213 PROTEIN YHBQ"/>
    <property type="match status" value="1"/>
</dbReference>
<evidence type="ECO:0000259" key="3">
    <source>
        <dbReference type="PROSITE" id="PS50164"/>
    </source>
</evidence>
<proteinExistence type="inferred from homology"/>
<name>A0ABW4NNV1_9LACT</name>
<dbReference type="Pfam" id="PF01541">
    <property type="entry name" value="GIY-YIG"/>
    <property type="match status" value="1"/>
</dbReference>
<gene>
    <name evidence="4" type="ORF">ACFSBK_09610</name>
</gene>
<accession>A0ABW4NNV1</accession>
<dbReference type="PROSITE" id="PS50164">
    <property type="entry name" value="GIY_YIG"/>
    <property type="match status" value="1"/>
</dbReference>
<evidence type="ECO:0000256" key="2">
    <source>
        <dbReference type="SAM" id="MobiDB-lite"/>
    </source>
</evidence>
<dbReference type="PANTHER" id="PTHR34477:SF1">
    <property type="entry name" value="UPF0213 PROTEIN YHBQ"/>
    <property type="match status" value="1"/>
</dbReference>
<evidence type="ECO:0000313" key="5">
    <source>
        <dbReference type="Proteomes" id="UP001597285"/>
    </source>
</evidence>
<dbReference type="InterPro" id="IPR050190">
    <property type="entry name" value="UPF0213_domain"/>
</dbReference>
<comment type="similarity">
    <text evidence="1">Belongs to the UPF0213 family.</text>
</comment>